<dbReference type="InterPro" id="IPR041614">
    <property type="entry name" value="DprA_WH"/>
</dbReference>
<dbReference type="PATRIC" id="fig|69014.16.peg.407"/>
<dbReference type="eggNOG" id="arCOG00394">
    <property type="taxonomic scope" value="Archaea"/>
</dbReference>
<dbReference type="STRING" id="69014.TK0414"/>
<dbReference type="EnsemblBacteria" id="BAD84603">
    <property type="protein sequence ID" value="BAD84603"/>
    <property type="gene ID" value="TK0414"/>
</dbReference>
<dbReference type="InParanoid" id="Q5JD15"/>
<dbReference type="GeneID" id="78446924"/>
<dbReference type="InterPro" id="IPR036390">
    <property type="entry name" value="WH_DNA-bd_sf"/>
</dbReference>
<sequence length="63" mass="6818">MIARVPSAFLVQQALEDSPATFSELVRKTGLPAKEVASALDELGRKGAVVKDEYVFELRGVRG</sequence>
<feature type="domain" description="DprA winged helix" evidence="1">
    <location>
        <begin position="13"/>
        <end position="43"/>
    </location>
</feature>
<dbReference type="HOGENOM" id="CLU_2875273_0_0_2"/>
<dbReference type="SUPFAM" id="SSF46785">
    <property type="entry name" value="Winged helix' DNA-binding domain"/>
    <property type="match status" value="1"/>
</dbReference>
<keyword evidence="3" id="KW-1185">Reference proteome</keyword>
<dbReference type="KEGG" id="tko:TK0414"/>
<gene>
    <name evidence="2" type="ordered locus">TK0414</name>
</gene>
<name>Q5JD15_THEKO</name>
<evidence type="ECO:0000313" key="2">
    <source>
        <dbReference type="EMBL" id="BAD84603.1"/>
    </source>
</evidence>
<dbReference type="EMBL" id="AP006878">
    <property type="protein sequence ID" value="BAD84603.1"/>
    <property type="molecule type" value="Genomic_DNA"/>
</dbReference>
<organism evidence="2 3">
    <name type="scientific">Thermococcus kodakarensis (strain ATCC BAA-918 / JCM 12380 / KOD1)</name>
    <name type="common">Pyrococcus kodakaraensis (strain KOD1)</name>
    <dbReference type="NCBI Taxonomy" id="69014"/>
    <lineage>
        <taxon>Archaea</taxon>
        <taxon>Methanobacteriati</taxon>
        <taxon>Methanobacteriota</taxon>
        <taxon>Thermococci</taxon>
        <taxon>Thermococcales</taxon>
        <taxon>Thermococcaceae</taxon>
        <taxon>Thermococcus</taxon>
    </lineage>
</organism>
<reference evidence="2 3" key="1">
    <citation type="journal article" date="2005" name="Genome Res.">
        <title>Complete genome sequence of the hyperthermophilic archaeon Thermococcus kodakaraensis KOD1 and comparison with Pyrococcus genomes.</title>
        <authorList>
            <person name="Fukui T."/>
            <person name="Atomi H."/>
            <person name="Kanai T."/>
            <person name="Matsumi R."/>
            <person name="Fujiwara S."/>
            <person name="Imanaka T."/>
        </authorList>
    </citation>
    <scope>NUCLEOTIDE SEQUENCE [LARGE SCALE GENOMIC DNA]</scope>
    <source>
        <strain evidence="3">ATCC BAA-918 / JCM 12380 / KOD1</strain>
    </source>
</reference>
<evidence type="ECO:0000259" key="1">
    <source>
        <dbReference type="Pfam" id="PF17782"/>
    </source>
</evidence>
<accession>Q5JD15</accession>
<protein>
    <recommendedName>
        <fullName evidence="1">DprA winged helix domain-containing protein</fullName>
    </recommendedName>
</protein>
<proteinExistence type="predicted"/>
<dbReference type="InterPro" id="IPR036388">
    <property type="entry name" value="WH-like_DNA-bd_sf"/>
</dbReference>
<dbReference type="Pfam" id="PF17782">
    <property type="entry name" value="WHD_DprA"/>
    <property type="match status" value="1"/>
</dbReference>
<dbReference type="Gene3D" id="1.10.10.10">
    <property type="entry name" value="Winged helix-like DNA-binding domain superfamily/Winged helix DNA-binding domain"/>
    <property type="match status" value="1"/>
</dbReference>
<dbReference type="Proteomes" id="UP000000536">
    <property type="component" value="Chromosome"/>
</dbReference>
<dbReference type="RefSeq" id="WP_011249369.1">
    <property type="nucleotide sequence ID" value="NC_006624.1"/>
</dbReference>
<dbReference type="AlphaFoldDB" id="Q5JD15"/>
<evidence type="ECO:0000313" key="3">
    <source>
        <dbReference type="Proteomes" id="UP000000536"/>
    </source>
</evidence>